<accession>A0A8X6WNS6</accession>
<sequence>MDKFCTISLNSTEQHVNARDSRVKRDNTDVSKLVEWFTLHNPFPNTQQLVFLASVMVGNHQINCHKAHGIGLESMVKITGLKLYKTIQPGFTAFDYQQICQN</sequence>
<evidence type="ECO:0000313" key="1">
    <source>
        <dbReference type="EMBL" id="GFY37371.1"/>
    </source>
</evidence>
<comment type="caution">
    <text evidence="1">The sequence shown here is derived from an EMBL/GenBank/DDBJ whole genome shotgun (WGS) entry which is preliminary data.</text>
</comment>
<dbReference type="AlphaFoldDB" id="A0A8X6WNS6"/>
<reference evidence="1" key="1">
    <citation type="submission" date="2020-08" db="EMBL/GenBank/DDBJ databases">
        <title>Multicomponent nature underlies the extraordinary mechanical properties of spider dragline silk.</title>
        <authorList>
            <person name="Kono N."/>
            <person name="Nakamura H."/>
            <person name="Mori M."/>
            <person name="Yoshida Y."/>
            <person name="Ohtoshi R."/>
            <person name="Malay A.D."/>
            <person name="Moran D.A.P."/>
            <person name="Tomita M."/>
            <person name="Numata K."/>
            <person name="Arakawa K."/>
        </authorList>
    </citation>
    <scope>NUCLEOTIDE SEQUENCE</scope>
</reference>
<organism evidence="1 2">
    <name type="scientific">Trichonephila inaurata madagascariensis</name>
    <dbReference type="NCBI Taxonomy" id="2747483"/>
    <lineage>
        <taxon>Eukaryota</taxon>
        <taxon>Metazoa</taxon>
        <taxon>Ecdysozoa</taxon>
        <taxon>Arthropoda</taxon>
        <taxon>Chelicerata</taxon>
        <taxon>Arachnida</taxon>
        <taxon>Araneae</taxon>
        <taxon>Araneomorphae</taxon>
        <taxon>Entelegynae</taxon>
        <taxon>Araneoidea</taxon>
        <taxon>Nephilidae</taxon>
        <taxon>Trichonephila</taxon>
        <taxon>Trichonephila inaurata</taxon>
    </lineage>
</organism>
<dbReference type="Proteomes" id="UP000886998">
    <property type="component" value="Unassembled WGS sequence"/>
</dbReference>
<dbReference type="EMBL" id="BMAV01000277">
    <property type="protein sequence ID" value="GFY37371.1"/>
    <property type="molecule type" value="Genomic_DNA"/>
</dbReference>
<proteinExistence type="predicted"/>
<name>A0A8X6WNS6_9ARAC</name>
<evidence type="ECO:0000313" key="2">
    <source>
        <dbReference type="Proteomes" id="UP000886998"/>
    </source>
</evidence>
<keyword evidence="2" id="KW-1185">Reference proteome</keyword>
<dbReference type="OrthoDB" id="6723241at2759"/>
<gene>
    <name evidence="1" type="primary">KGM_209963</name>
    <name evidence="1" type="ORF">TNIN_401761</name>
</gene>
<protein>
    <submittedName>
        <fullName evidence="1">Uncharacterized protein</fullName>
    </submittedName>
</protein>